<evidence type="ECO:0000313" key="2">
    <source>
        <dbReference type="EMBL" id="MCW6508616.1"/>
    </source>
</evidence>
<accession>A0AA41YU47</accession>
<keyword evidence="1" id="KW-0812">Transmembrane</keyword>
<reference evidence="2" key="1">
    <citation type="submission" date="2022-05" db="EMBL/GenBank/DDBJ databases">
        <authorList>
            <person name="Pankratov T."/>
        </authorList>
    </citation>
    <scope>NUCLEOTIDE SEQUENCE</scope>
    <source>
        <strain evidence="2">BP6-180914</strain>
    </source>
</reference>
<proteinExistence type="predicted"/>
<dbReference type="EMBL" id="JAMOIM010000006">
    <property type="protein sequence ID" value="MCW6508616.1"/>
    <property type="molecule type" value="Genomic_DNA"/>
</dbReference>
<comment type="caution">
    <text evidence="2">The sequence shown here is derived from an EMBL/GenBank/DDBJ whole genome shotgun (WGS) entry which is preliminary data.</text>
</comment>
<dbReference type="AlphaFoldDB" id="A0AA41YU47"/>
<feature type="transmembrane region" description="Helical" evidence="1">
    <location>
        <begin position="134"/>
        <end position="155"/>
    </location>
</feature>
<dbReference type="InterPro" id="IPR048041">
    <property type="entry name" value="VpsF-like"/>
</dbReference>
<feature type="transmembrane region" description="Helical" evidence="1">
    <location>
        <begin position="229"/>
        <end position="248"/>
    </location>
</feature>
<feature type="transmembrane region" description="Helical" evidence="1">
    <location>
        <begin position="53"/>
        <end position="72"/>
    </location>
</feature>
<feature type="transmembrane region" description="Helical" evidence="1">
    <location>
        <begin position="260"/>
        <end position="281"/>
    </location>
</feature>
<feature type="transmembrane region" description="Helical" evidence="1">
    <location>
        <begin position="175"/>
        <end position="195"/>
    </location>
</feature>
<keyword evidence="1" id="KW-1133">Transmembrane helix</keyword>
<name>A0AA41YU47_9HYPH</name>
<evidence type="ECO:0000313" key="3">
    <source>
        <dbReference type="Proteomes" id="UP001165667"/>
    </source>
</evidence>
<keyword evidence="3" id="KW-1185">Reference proteome</keyword>
<gene>
    <name evidence="2" type="ORF">M8523_11365</name>
</gene>
<feature type="transmembrane region" description="Helical" evidence="1">
    <location>
        <begin position="79"/>
        <end position="98"/>
    </location>
</feature>
<sequence length="429" mass="46072">MTSWPISGWPAAATLAGILLTLLVPPGLLDILGLGYSTPIGAPWEKVHPGSDLILLGLAGAALQSGTPLAWVRSAIGRFPGMVVFLATTTFLIVYIITVQQAPFTPLIDTFLVPALLLPVLVDLDENWKDRLEALLHGFVAINAVLGIVEYVSGWRLIPLEIADGSGVTEAETRAVGFLGHPLASAAMAGLYAVVLMTGGGRRLPEGWRLPALGLQLVALAAFGGRTALVMTLLCLAVTSFVWTLRFLAGRQIDIRVAGLALLVVPLAVAALAALANSGFFDVILDRFVDDNGSAKARGIIFDLFAFMSWQDLLFGPARDYLDSLQHLLGIEVGIESFWLGFLFFYGVFPSFIFFVGLAGFTAEIMRRTRPLAWVSLAFFISIISTSISLSAKTTMLGQFVTVLLILMPRGAAQATWRMPDVQRGWAVS</sequence>
<keyword evidence="1" id="KW-0472">Membrane</keyword>
<feature type="transmembrane region" description="Helical" evidence="1">
    <location>
        <begin position="338"/>
        <end position="360"/>
    </location>
</feature>
<dbReference type="NCBIfam" id="NF038256">
    <property type="entry name" value="exopoly_VpsF"/>
    <property type="match status" value="1"/>
</dbReference>
<protein>
    <submittedName>
        <fullName evidence="2">VpsF family polysaccharide biosynthesis protein</fullName>
    </submittedName>
</protein>
<feature type="transmembrane region" description="Helical" evidence="1">
    <location>
        <begin position="396"/>
        <end position="413"/>
    </location>
</feature>
<feature type="transmembrane region" description="Helical" evidence="1">
    <location>
        <begin position="372"/>
        <end position="390"/>
    </location>
</feature>
<dbReference type="Proteomes" id="UP001165667">
    <property type="component" value="Unassembled WGS sequence"/>
</dbReference>
<dbReference type="RefSeq" id="WP_282584984.1">
    <property type="nucleotide sequence ID" value="NZ_JAMOIM010000006.1"/>
</dbReference>
<organism evidence="2 3">
    <name type="scientific">Lichenifustis flavocetrariae</name>
    <dbReference type="NCBI Taxonomy" id="2949735"/>
    <lineage>
        <taxon>Bacteria</taxon>
        <taxon>Pseudomonadati</taxon>
        <taxon>Pseudomonadota</taxon>
        <taxon>Alphaproteobacteria</taxon>
        <taxon>Hyphomicrobiales</taxon>
        <taxon>Lichenihabitantaceae</taxon>
        <taxon>Lichenifustis</taxon>
    </lineage>
</organism>
<evidence type="ECO:0000256" key="1">
    <source>
        <dbReference type="SAM" id="Phobius"/>
    </source>
</evidence>